<keyword evidence="2" id="KW-1185">Reference proteome</keyword>
<dbReference type="RefSeq" id="WP_235862769.1">
    <property type="nucleotide sequence ID" value="NZ_FUYM01000013.1"/>
</dbReference>
<protein>
    <submittedName>
        <fullName evidence="1">Enoyl-CoA hydratase/isomerase</fullName>
    </submittedName>
</protein>
<organism evidence="1 2">
    <name type="scientific">Rhizorhabdus histidinilytica</name>
    <dbReference type="NCBI Taxonomy" id="439228"/>
    <lineage>
        <taxon>Bacteria</taxon>
        <taxon>Pseudomonadati</taxon>
        <taxon>Pseudomonadota</taxon>
        <taxon>Alphaproteobacteria</taxon>
        <taxon>Sphingomonadales</taxon>
        <taxon>Sphingomonadaceae</taxon>
        <taxon>Rhizorhabdus</taxon>
    </lineage>
</organism>
<evidence type="ECO:0000313" key="2">
    <source>
        <dbReference type="Proteomes" id="UP000189818"/>
    </source>
</evidence>
<gene>
    <name evidence="1" type="ORF">SAMN06295920_11394</name>
</gene>
<dbReference type="Proteomes" id="UP000189818">
    <property type="component" value="Unassembled WGS sequence"/>
</dbReference>
<dbReference type="AlphaFoldDB" id="A0A1T5GCC7"/>
<reference evidence="2" key="1">
    <citation type="submission" date="2017-02" db="EMBL/GenBank/DDBJ databases">
        <authorList>
            <person name="Varghese N."/>
            <person name="Submissions S."/>
        </authorList>
    </citation>
    <scope>NUCLEOTIDE SEQUENCE [LARGE SCALE GENOMIC DNA]</scope>
    <source>
        <strain evidence="2">UM2</strain>
    </source>
</reference>
<sequence length="48" mass="5272">MAYETILVETEGPVTVIRLNRPQALNALNTQVLADLIAAFRAFDADPE</sequence>
<name>A0A1T5GCC7_9SPHN</name>
<proteinExistence type="predicted"/>
<dbReference type="Pfam" id="PF00378">
    <property type="entry name" value="ECH_1"/>
    <property type="match status" value="1"/>
</dbReference>
<evidence type="ECO:0000313" key="1">
    <source>
        <dbReference type="EMBL" id="SKC06012.1"/>
    </source>
</evidence>
<dbReference type="GO" id="GO:0016853">
    <property type="term" value="F:isomerase activity"/>
    <property type="evidence" value="ECO:0007669"/>
    <property type="project" value="UniProtKB-KW"/>
</dbReference>
<accession>A0A1T5GCC7</accession>
<dbReference type="InterPro" id="IPR029045">
    <property type="entry name" value="ClpP/crotonase-like_dom_sf"/>
</dbReference>
<dbReference type="SUPFAM" id="SSF52096">
    <property type="entry name" value="ClpP/crotonase"/>
    <property type="match status" value="1"/>
</dbReference>
<dbReference type="STRING" id="439228.SAMN06295920_11394"/>
<dbReference type="InterPro" id="IPR001753">
    <property type="entry name" value="Enoyl-CoA_hydra/iso"/>
</dbReference>
<feature type="non-terminal residue" evidence="1">
    <location>
        <position position="48"/>
    </location>
</feature>
<dbReference type="Gene3D" id="3.30.300.220">
    <property type="match status" value="1"/>
</dbReference>
<dbReference type="EMBL" id="FUYM01000013">
    <property type="protein sequence ID" value="SKC06012.1"/>
    <property type="molecule type" value="Genomic_DNA"/>
</dbReference>
<keyword evidence="1" id="KW-0413">Isomerase</keyword>